<accession>A0A379MR94</accession>
<reference evidence="2 3" key="1">
    <citation type="submission" date="2018-06" db="EMBL/GenBank/DDBJ databases">
        <authorList>
            <consortium name="Pathogen Informatics"/>
            <person name="Doyle S."/>
        </authorList>
    </citation>
    <scope>NUCLEOTIDE SEQUENCE [LARGE SCALE GENOMIC DNA]</scope>
    <source>
        <strain evidence="2 3">NCTC11190</strain>
    </source>
</reference>
<name>A0A379MR94_9BACT</name>
<feature type="transmembrane region" description="Helical" evidence="1">
    <location>
        <begin position="66"/>
        <end position="87"/>
    </location>
</feature>
<keyword evidence="1" id="KW-0472">Membrane</keyword>
<dbReference type="STRING" id="880526.GCA_000427365_01103"/>
<dbReference type="InterPro" id="IPR045629">
    <property type="entry name" value="DUF6232"/>
</dbReference>
<evidence type="ECO:0008006" key="4">
    <source>
        <dbReference type="Google" id="ProtNLM"/>
    </source>
</evidence>
<feature type="transmembrane region" description="Helical" evidence="1">
    <location>
        <begin position="44"/>
        <end position="60"/>
    </location>
</feature>
<keyword evidence="3" id="KW-1185">Reference proteome</keyword>
<evidence type="ECO:0000256" key="1">
    <source>
        <dbReference type="SAM" id="Phobius"/>
    </source>
</evidence>
<evidence type="ECO:0000313" key="3">
    <source>
        <dbReference type="Proteomes" id="UP000255233"/>
    </source>
</evidence>
<dbReference type="OrthoDB" id="7041791at2"/>
<dbReference type="RefSeq" id="WP_027290834.1">
    <property type="nucleotide sequence ID" value="NZ_CALVFX010000017.1"/>
</dbReference>
<evidence type="ECO:0000313" key="2">
    <source>
        <dbReference type="EMBL" id="SUE33142.1"/>
    </source>
</evidence>
<organism evidence="2 3">
    <name type="scientific">Rikenella microfusus</name>
    <dbReference type="NCBI Taxonomy" id="28139"/>
    <lineage>
        <taxon>Bacteria</taxon>
        <taxon>Pseudomonadati</taxon>
        <taxon>Bacteroidota</taxon>
        <taxon>Bacteroidia</taxon>
        <taxon>Bacteroidales</taxon>
        <taxon>Rikenellaceae</taxon>
        <taxon>Rikenella</taxon>
    </lineage>
</organism>
<sequence>MTDEKIFFQQGDVAVTSTRFITPTKTHVIAGITAFCAQEKKLDASWAVILMVAGTLILASESGRNFIPGLGAILLLSGLIWLAILFFNRTYVVRIEGASGKSNALESKNKDFILSIVAALNEAIVHRG</sequence>
<keyword evidence="1" id="KW-0812">Transmembrane</keyword>
<dbReference type="AlphaFoldDB" id="A0A379MR94"/>
<dbReference type="Pfam" id="PF19744">
    <property type="entry name" value="DUF6232"/>
    <property type="match status" value="1"/>
</dbReference>
<protein>
    <recommendedName>
        <fullName evidence="4">QacE-like protein</fullName>
    </recommendedName>
</protein>
<dbReference type="EMBL" id="UGVL01000001">
    <property type="protein sequence ID" value="SUE33142.1"/>
    <property type="molecule type" value="Genomic_DNA"/>
</dbReference>
<dbReference type="Proteomes" id="UP000255233">
    <property type="component" value="Unassembled WGS sequence"/>
</dbReference>
<gene>
    <name evidence="2" type="ORF">NCTC11190_00339</name>
</gene>
<keyword evidence="1" id="KW-1133">Transmembrane helix</keyword>
<proteinExistence type="predicted"/>